<dbReference type="EMBL" id="KL597092">
    <property type="protein sequence ID" value="KER20100.1"/>
    <property type="molecule type" value="Genomic_DNA"/>
</dbReference>
<accession>A0A074ZA35</accession>
<reference evidence="1 2" key="1">
    <citation type="submission" date="2013-11" db="EMBL/GenBank/DDBJ databases">
        <title>Opisthorchis viverrini - life in the bile duct.</title>
        <authorList>
            <person name="Young N.D."/>
            <person name="Nagarajan N."/>
            <person name="Lin S.J."/>
            <person name="Korhonen P.K."/>
            <person name="Jex A.R."/>
            <person name="Hall R.S."/>
            <person name="Safavi-Hemami H."/>
            <person name="Kaewkong W."/>
            <person name="Bertrand D."/>
            <person name="Gao S."/>
            <person name="Seet Q."/>
            <person name="Wongkham S."/>
            <person name="Teh B.T."/>
            <person name="Wongkham C."/>
            <person name="Intapan P.M."/>
            <person name="Maleewong W."/>
            <person name="Yang X."/>
            <person name="Hu M."/>
            <person name="Wang Z."/>
            <person name="Hofmann A."/>
            <person name="Sternberg P.W."/>
            <person name="Tan P."/>
            <person name="Wang J."/>
            <person name="Gasser R.B."/>
        </authorList>
    </citation>
    <scope>NUCLEOTIDE SEQUENCE [LARGE SCALE GENOMIC DNA]</scope>
</reference>
<name>A0A074ZA35_OPIVI</name>
<dbReference type="RefSeq" id="XP_009176149.1">
    <property type="nucleotide sequence ID" value="XM_009177885.1"/>
</dbReference>
<evidence type="ECO:0000313" key="1">
    <source>
        <dbReference type="EMBL" id="KER20100.1"/>
    </source>
</evidence>
<sequence>MYASEFKARMTTASQANLSPLVSNHCATFLLVSTLVSPRTSAEKLFSHQINIYNHSLGRVKRTILATMRRPALGELHQKVIHREGCWLLYAGEWLYLSAVTLLKCEVEIRTTRLKCISTDGHLWEEKKTDPFTQVTETLAQ</sequence>
<proteinExistence type="predicted"/>
<protein>
    <submittedName>
        <fullName evidence="1">Uncharacterized protein</fullName>
    </submittedName>
</protein>
<dbReference type="CTD" id="20325440"/>
<gene>
    <name evidence="1" type="ORF">T265_11272</name>
</gene>
<keyword evidence="2" id="KW-1185">Reference proteome</keyword>
<organism evidence="1 2">
    <name type="scientific">Opisthorchis viverrini</name>
    <name type="common">Southeast Asian liver fluke</name>
    <dbReference type="NCBI Taxonomy" id="6198"/>
    <lineage>
        <taxon>Eukaryota</taxon>
        <taxon>Metazoa</taxon>
        <taxon>Spiralia</taxon>
        <taxon>Lophotrochozoa</taxon>
        <taxon>Platyhelminthes</taxon>
        <taxon>Trematoda</taxon>
        <taxon>Digenea</taxon>
        <taxon>Opisthorchiida</taxon>
        <taxon>Opisthorchiata</taxon>
        <taxon>Opisthorchiidae</taxon>
        <taxon>Opisthorchis</taxon>
    </lineage>
</organism>
<dbReference type="AlphaFoldDB" id="A0A074ZA35"/>
<evidence type="ECO:0000313" key="2">
    <source>
        <dbReference type="Proteomes" id="UP000054324"/>
    </source>
</evidence>
<dbReference type="KEGG" id="ovi:T265_11272"/>
<dbReference type="GeneID" id="20325440"/>
<dbReference type="Proteomes" id="UP000054324">
    <property type="component" value="Unassembled WGS sequence"/>
</dbReference>